<dbReference type="UniPathway" id="UPA00148">
    <property type="reaction ID" value="UER00233"/>
</dbReference>
<evidence type="ECO:0000256" key="1">
    <source>
        <dbReference type="ARBA" id="ARBA00005121"/>
    </source>
</evidence>
<evidence type="ECO:0000256" key="8">
    <source>
        <dbReference type="PIRNR" id="PIRNR015617"/>
    </source>
</evidence>
<evidence type="ECO:0000313" key="10">
    <source>
        <dbReference type="Proteomes" id="UP000177583"/>
    </source>
</evidence>
<organism evidence="9 10">
    <name type="scientific">Candidatus Lambdaproteobacteria bacterium RIFOXYD2_FULL_56_26</name>
    <dbReference type="NCBI Taxonomy" id="1817773"/>
    <lineage>
        <taxon>Bacteria</taxon>
        <taxon>Pseudomonadati</taxon>
        <taxon>Pseudomonadota</taxon>
        <taxon>Candidatus Lambdaproteobacteria</taxon>
    </lineage>
</organism>
<dbReference type="Pfam" id="PF02572">
    <property type="entry name" value="CobA_CobO_BtuR"/>
    <property type="match status" value="1"/>
</dbReference>
<dbReference type="CDD" id="cd00561">
    <property type="entry name" value="CobA_ACA"/>
    <property type="match status" value="1"/>
</dbReference>
<dbReference type="EC" id="2.5.1.17" evidence="3 8"/>
<comment type="similarity">
    <text evidence="2 8">Belongs to the Cob(I)alamin adenosyltransferase family.</text>
</comment>
<comment type="caution">
    <text evidence="9">The sequence shown here is derived from an EMBL/GenBank/DDBJ whole genome shotgun (WGS) entry which is preliminary data.</text>
</comment>
<comment type="catalytic activity">
    <reaction evidence="7 8">
        <text>2 cob(II)alamin + reduced [electron-transfer flavoprotein] + 2 ATP = 2 adenosylcob(III)alamin + 2 triphosphate + oxidized [electron-transfer flavoprotein] + 3 H(+)</text>
        <dbReference type="Rhea" id="RHEA:28671"/>
        <dbReference type="Rhea" id="RHEA-COMP:10685"/>
        <dbReference type="Rhea" id="RHEA-COMP:10686"/>
        <dbReference type="ChEBI" id="CHEBI:15378"/>
        <dbReference type="ChEBI" id="CHEBI:16304"/>
        <dbReference type="ChEBI" id="CHEBI:18036"/>
        <dbReference type="ChEBI" id="CHEBI:18408"/>
        <dbReference type="ChEBI" id="CHEBI:30616"/>
        <dbReference type="ChEBI" id="CHEBI:57692"/>
        <dbReference type="ChEBI" id="CHEBI:58307"/>
        <dbReference type="EC" id="2.5.1.17"/>
    </reaction>
</comment>
<dbReference type="PANTHER" id="PTHR46638:SF1">
    <property type="entry name" value="CORRINOID ADENOSYLTRANSFERASE"/>
    <property type="match status" value="1"/>
</dbReference>
<dbReference type="Proteomes" id="UP000177583">
    <property type="component" value="Unassembled WGS sequence"/>
</dbReference>
<comment type="catalytic activity">
    <reaction evidence="6 8">
        <text>2 cob(II)yrinate a,c diamide + reduced [electron-transfer flavoprotein] + 2 ATP = 2 adenosylcob(III)yrinate a,c-diamide + 2 triphosphate + oxidized [electron-transfer flavoprotein] + 3 H(+)</text>
        <dbReference type="Rhea" id="RHEA:11528"/>
        <dbReference type="Rhea" id="RHEA-COMP:10685"/>
        <dbReference type="Rhea" id="RHEA-COMP:10686"/>
        <dbReference type="ChEBI" id="CHEBI:15378"/>
        <dbReference type="ChEBI" id="CHEBI:18036"/>
        <dbReference type="ChEBI" id="CHEBI:30616"/>
        <dbReference type="ChEBI" id="CHEBI:57692"/>
        <dbReference type="ChEBI" id="CHEBI:58307"/>
        <dbReference type="ChEBI" id="CHEBI:58503"/>
        <dbReference type="ChEBI" id="CHEBI:58537"/>
        <dbReference type="EC" id="2.5.1.17"/>
    </reaction>
</comment>
<dbReference type="PIRSF" id="PIRSF015617">
    <property type="entry name" value="Adensltrnsf_CobA"/>
    <property type="match status" value="1"/>
</dbReference>
<evidence type="ECO:0000256" key="6">
    <source>
        <dbReference type="ARBA" id="ARBA00048555"/>
    </source>
</evidence>
<keyword evidence="8" id="KW-0067">ATP-binding</keyword>
<keyword evidence="8" id="KW-0547">Nucleotide-binding</keyword>
<name>A0A1F6H3Q2_9PROT</name>
<comment type="pathway">
    <text evidence="1 8">Cofactor biosynthesis; adenosylcobalamin biosynthesis; adenosylcobalamin from cob(II)yrinate a,c-diamide: step 2/7.</text>
</comment>
<evidence type="ECO:0000256" key="7">
    <source>
        <dbReference type="ARBA" id="ARBA00048692"/>
    </source>
</evidence>
<keyword evidence="4 8" id="KW-0627">Porphyrin biosynthesis</keyword>
<comment type="function">
    <text evidence="5 8">Required for both de novo synthesis of the corrin ring for the assimilation of exogenous corrinoids. Participates in the adenosylation of a variety of incomplete and complete corrinoids.</text>
</comment>
<proteinExistence type="inferred from homology"/>
<gene>
    <name evidence="9" type="ORF">A2557_08455</name>
</gene>
<sequence length="179" mass="19639">MSLPKEVWEKGYVQVYTGDGKGKTTAGFGLALRAAGAGFKVFIGQFAKGMNYVELQSFARFSDLITLKQLGSDQFIWNDPSPQDLERAALGLKEAKEAVSSGLYKLVILDEANVAVGLKLFSIEALLEVVEAKRPEVELLITGRGAHPLLVERADLVTEMKMIKHYFDQGVIARMGIEC</sequence>
<dbReference type="SUPFAM" id="SSF52540">
    <property type="entry name" value="P-loop containing nucleoside triphosphate hydrolases"/>
    <property type="match status" value="1"/>
</dbReference>
<dbReference type="AlphaFoldDB" id="A0A1F6H3Q2"/>
<dbReference type="GO" id="GO:0005524">
    <property type="term" value="F:ATP binding"/>
    <property type="evidence" value="ECO:0007669"/>
    <property type="project" value="UniProtKB-UniRule"/>
</dbReference>
<dbReference type="EMBL" id="MFNF01000001">
    <property type="protein sequence ID" value="OGH04993.1"/>
    <property type="molecule type" value="Genomic_DNA"/>
</dbReference>
<dbReference type="GO" id="GO:0009236">
    <property type="term" value="P:cobalamin biosynthetic process"/>
    <property type="evidence" value="ECO:0007669"/>
    <property type="project" value="UniProtKB-UniRule"/>
</dbReference>
<dbReference type="PANTHER" id="PTHR46638">
    <property type="entry name" value="CORRINOID ADENOSYLTRANSFERASE"/>
    <property type="match status" value="1"/>
</dbReference>
<dbReference type="GO" id="GO:0008817">
    <property type="term" value="F:corrinoid adenosyltransferase activity"/>
    <property type="evidence" value="ECO:0007669"/>
    <property type="project" value="UniProtKB-UniRule"/>
</dbReference>
<keyword evidence="8" id="KW-0169">Cobalamin biosynthesis</keyword>
<evidence type="ECO:0000256" key="4">
    <source>
        <dbReference type="ARBA" id="ARBA00023244"/>
    </source>
</evidence>
<reference evidence="9 10" key="1">
    <citation type="journal article" date="2016" name="Nat. Commun.">
        <title>Thousands of microbial genomes shed light on interconnected biogeochemical processes in an aquifer system.</title>
        <authorList>
            <person name="Anantharaman K."/>
            <person name="Brown C.T."/>
            <person name="Hug L.A."/>
            <person name="Sharon I."/>
            <person name="Castelle C.J."/>
            <person name="Probst A.J."/>
            <person name="Thomas B.C."/>
            <person name="Singh A."/>
            <person name="Wilkins M.J."/>
            <person name="Karaoz U."/>
            <person name="Brodie E.L."/>
            <person name="Williams K.H."/>
            <person name="Hubbard S.S."/>
            <person name="Banfield J.F."/>
        </authorList>
    </citation>
    <scope>NUCLEOTIDE SEQUENCE [LARGE SCALE GENOMIC DNA]</scope>
</reference>
<evidence type="ECO:0000313" key="9">
    <source>
        <dbReference type="EMBL" id="OGH04993.1"/>
    </source>
</evidence>
<dbReference type="Gene3D" id="3.40.50.300">
    <property type="entry name" value="P-loop containing nucleotide triphosphate hydrolases"/>
    <property type="match status" value="1"/>
</dbReference>
<protein>
    <recommendedName>
        <fullName evidence="3 8">Corrinoid adenosyltransferase</fullName>
        <ecNumber evidence="3 8">2.5.1.17</ecNumber>
    </recommendedName>
    <alternativeName>
        <fullName evidence="8">Cob(II)alamin adenosyltransferase</fullName>
    </alternativeName>
    <alternativeName>
        <fullName evidence="8">Cob(II)yrinic acid a,c-diamide adenosyltransferase</fullName>
    </alternativeName>
</protein>
<comment type="subcellular location">
    <subcellularLocation>
        <location evidence="8">Cytoplasm</location>
    </subcellularLocation>
</comment>
<dbReference type="InterPro" id="IPR027417">
    <property type="entry name" value="P-loop_NTPase"/>
</dbReference>
<keyword evidence="8 9" id="KW-0808">Transferase</keyword>
<dbReference type="GO" id="GO:0005737">
    <property type="term" value="C:cytoplasm"/>
    <property type="evidence" value="ECO:0007669"/>
    <property type="project" value="UniProtKB-SubCell"/>
</dbReference>
<evidence type="ECO:0000256" key="3">
    <source>
        <dbReference type="ARBA" id="ARBA00012454"/>
    </source>
</evidence>
<dbReference type="InterPro" id="IPR003724">
    <property type="entry name" value="CblAdoTrfase_CobA"/>
</dbReference>
<accession>A0A1F6H3Q2</accession>
<keyword evidence="8" id="KW-0963">Cytoplasm</keyword>
<evidence type="ECO:0000256" key="2">
    <source>
        <dbReference type="ARBA" id="ARBA00007487"/>
    </source>
</evidence>
<evidence type="ECO:0000256" key="5">
    <source>
        <dbReference type="ARBA" id="ARBA00024929"/>
    </source>
</evidence>
<dbReference type="GO" id="GO:0006779">
    <property type="term" value="P:porphyrin-containing compound biosynthetic process"/>
    <property type="evidence" value="ECO:0007669"/>
    <property type="project" value="UniProtKB-UniRule"/>
</dbReference>